<dbReference type="EMBL" id="LNQM01000001">
    <property type="protein sequence ID" value="KSU79263.1"/>
    <property type="molecule type" value="Genomic_DNA"/>
</dbReference>
<keyword evidence="1" id="KW-1133">Transmembrane helix</keyword>
<dbReference type="STRING" id="993070.AS031_04405"/>
<feature type="transmembrane region" description="Helical" evidence="1">
    <location>
        <begin position="29"/>
        <end position="47"/>
    </location>
</feature>
<dbReference type="InterPro" id="IPR050879">
    <property type="entry name" value="Acyltransferase_3"/>
</dbReference>
<accession>A0A0V8IWV2</accession>
<proteinExistence type="predicted"/>
<evidence type="ECO:0000256" key="1">
    <source>
        <dbReference type="SAM" id="Phobius"/>
    </source>
</evidence>
<keyword evidence="1" id="KW-0812">Transmembrane</keyword>
<dbReference type="GO" id="GO:0016747">
    <property type="term" value="F:acyltransferase activity, transferring groups other than amino-acyl groups"/>
    <property type="evidence" value="ECO:0007669"/>
    <property type="project" value="InterPro"/>
</dbReference>
<evidence type="ECO:0000313" key="3">
    <source>
        <dbReference type="EMBL" id="KSU79263.1"/>
    </source>
</evidence>
<dbReference type="Pfam" id="PF01757">
    <property type="entry name" value="Acyl_transf_3"/>
    <property type="match status" value="1"/>
</dbReference>
<feature type="transmembrane region" description="Helical" evidence="1">
    <location>
        <begin position="137"/>
        <end position="157"/>
    </location>
</feature>
<dbReference type="GO" id="GO:0016020">
    <property type="term" value="C:membrane"/>
    <property type="evidence" value="ECO:0007669"/>
    <property type="project" value="TreeGrafter"/>
</dbReference>
<dbReference type="AlphaFoldDB" id="A0A0V8IWV2"/>
<feature type="transmembrane region" description="Helical" evidence="1">
    <location>
        <begin position="222"/>
        <end position="255"/>
    </location>
</feature>
<comment type="caution">
    <text evidence="3">The sequence shown here is derived from an EMBL/GenBank/DDBJ whole genome shotgun (WGS) entry which is preliminary data.</text>
</comment>
<feature type="transmembrane region" description="Helical" evidence="1">
    <location>
        <begin position="290"/>
        <end position="312"/>
    </location>
</feature>
<gene>
    <name evidence="3" type="ORF">AS031_04405</name>
</gene>
<dbReference type="InterPro" id="IPR002656">
    <property type="entry name" value="Acyl_transf_3_dom"/>
</dbReference>
<dbReference type="PANTHER" id="PTHR23028">
    <property type="entry name" value="ACETYLTRANSFERASE"/>
    <property type="match status" value="1"/>
</dbReference>
<reference evidence="3 4" key="1">
    <citation type="journal article" date="2014" name="Arch. Microbiol.">
        <title>Arthrobacter enclensis sp. nov., isolated from sediment sample.</title>
        <authorList>
            <person name="Dastager S.G."/>
            <person name="Liu Q."/>
            <person name="Tang S.K."/>
            <person name="Krishnamurthi S."/>
            <person name="Lee J.C."/>
            <person name="Li W.J."/>
        </authorList>
    </citation>
    <scope>NUCLEOTIDE SEQUENCE [LARGE SCALE GENOMIC DNA]</scope>
    <source>
        <strain evidence="3 4">NIO-1008</strain>
    </source>
</reference>
<keyword evidence="1" id="KW-0472">Membrane</keyword>
<name>A0A0V8IWV2_9MICC</name>
<feature type="transmembrane region" description="Helical" evidence="1">
    <location>
        <begin position="164"/>
        <end position="187"/>
    </location>
</feature>
<dbReference type="Proteomes" id="UP000053199">
    <property type="component" value="Unassembled WGS sequence"/>
</dbReference>
<evidence type="ECO:0000259" key="2">
    <source>
        <dbReference type="Pfam" id="PF01757"/>
    </source>
</evidence>
<evidence type="ECO:0000313" key="4">
    <source>
        <dbReference type="Proteomes" id="UP000053199"/>
    </source>
</evidence>
<sequence length="336" mass="35356">MRLILAATVIVSHSWWLGGYGPEPQPGGLKLGSWAVLGFFGISGYLISLSRLRARRSLDYASARFFRIFPGLAVCVAVVAFIFAPLTAAATGNAYSISGGLLFFITNLSAGTPGVAVAGIPGSLDGVHDPASWNGPLWTLFWEVVCYVLVGVVLRFLRPQLARVALLVPFVLGSAYVFTLDAGWGPVPTPPDWPLVPVLTFLAGSLTCLFRDSIPAHRTVIAVAAIAVAAVAGSGFAASLVHVPLAVLLIMGSLFLPLAGKGNQPDLSFGLYIYGWPVQQMLAAAELPAYMPPLAFAAAALAATAPLAWMSWRGIESPAQLWSRARMSPSIKVGLA</sequence>
<protein>
    <recommendedName>
        <fullName evidence="2">Acyltransferase 3 domain-containing protein</fullName>
    </recommendedName>
</protein>
<dbReference type="PANTHER" id="PTHR23028:SF53">
    <property type="entry name" value="ACYL_TRANSF_3 DOMAIN-CONTAINING PROTEIN"/>
    <property type="match status" value="1"/>
</dbReference>
<organism evidence="3 4">
    <name type="scientific">Pseudarthrobacter enclensis</name>
    <dbReference type="NCBI Taxonomy" id="993070"/>
    <lineage>
        <taxon>Bacteria</taxon>
        <taxon>Bacillati</taxon>
        <taxon>Actinomycetota</taxon>
        <taxon>Actinomycetes</taxon>
        <taxon>Micrococcales</taxon>
        <taxon>Micrococcaceae</taxon>
        <taxon>Pseudarthrobacter</taxon>
    </lineage>
</organism>
<dbReference type="GO" id="GO:0009103">
    <property type="term" value="P:lipopolysaccharide biosynthetic process"/>
    <property type="evidence" value="ECO:0007669"/>
    <property type="project" value="TreeGrafter"/>
</dbReference>
<feature type="transmembrane region" description="Helical" evidence="1">
    <location>
        <begin position="68"/>
        <end position="90"/>
    </location>
</feature>
<feature type="transmembrane region" description="Helical" evidence="1">
    <location>
        <begin position="193"/>
        <end position="210"/>
    </location>
</feature>
<keyword evidence="4" id="KW-1185">Reference proteome</keyword>
<feature type="domain" description="Acyltransferase 3" evidence="2">
    <location>
        <begin position="1"/>
        <end position="311"/>
    </location>
</feature>